<name>A0A819HHV6_9BILA</name>
<sequence>MNSTTYLEQIRNVKFDPTFLPVVATSFIVFTILYKFIDPFLSNLLIKDYRTLTEIQKIDWNTRINSSINSLVVGAICVYMMIDDRGLNANPLM</sequence>
<evidence type="ECO:0000313" key="2">
    <source>
        <dbReference type="EMBL" id="CAF3904023.1"/>
    </source>
</evidence>
<dbReference type="AlphaFoldDB" id="A0A819HHV6"/>
<feature type="transmembrane region" description="Helical" evidence="1">
    <location>
        <begin position="62"/>
        <end position="82"/>
    </location>
</feature>
<keyword evidence="1" id="KW-1133">Transmembrane helix</keyword>
<reference evidence="2" key="1">
    <citation type="submission" date="2021-02" db="EMBL/GenBank/DDBJ databases">
        <authorList>
            <person name="Nowell W R."/>
        </authorList>
    </citation>
    <scope>NUCLEOTIDE SEQUENCE</scope>
</reference>
<dbReference type="Proteomes" id="UP000663874">
    <property type="component" value="Unassembled WGS sequence"/>
</dbReference>
<organism evidence="2 3">
    <name type="scientific">Rotaria sordida</name>
    <dbReference type="NCBI Taxonomy" id="392033"/>
    <lineage>
        <taxon>Eukaryota</taxon>
        <taxon>Metazoa</taxon>
        <taxon>Spiralia</taxon>
        <taxon>Gnathifera</taxon>
        <taxon>Rotifera</taxon>
        <taxon>Eurotatoria</taxon>
        <taxon>Bdelloidea</taxon>
        <taxon>Philodinida</taxon>
        <taxon>Philodinidae</taxon>
        <taxon>Rotaria</taxon>
    </lineage>
</organism>
<accession>A0A819HHV6</accession>
<protein>
    <submittedName>
        <fullName evidence="2">Uncharacterized protein</fullName>
    </submittedName>
</protein>
<gene>
    <name evidence="2" type="ORF">FNK824_LOCUS20733</name>
</gene>
<proteinExistence type="predicted"/>
<keyword evidence="1" id="KW-0812">Transmembrane</keyword>
<comment type="caution">
    <text evidence="2">The sequence shown here is derived from an EMBL/GenBank/DDBJ whole genome shotgun (WGS) entry which is preliminary data.</text>
</comment>
<dbReference type="EMBL" id="CAJOBE010003849">
    <property type="protein sequence ID" value="CAF3904023.1"/>
    <property type="molecule type" value="Genomic_DNA"/>
</dbReference>
<evidence type="ECO:0000313" key="3">
    <source>
        <dbReference type="Proteomes" id="UP000663874"/>
    </source>
</evidence>
<keyword evidence="1" id="KW-0472">Membrane</keyword>
<evidence type="ECO:0000256" key="1">
    <source>
        <dbReference type="SAM" id="Phobius"/>
    </source>
</evidence>
<feature type="transmembrane region" description="Helical" evidence="1">
    <location>
        <begin position="20"/>
        <end position="41"/>
    </location>
</feature>